<dbReference type="NCBIfam" id="NF033942">
    <property type="entry name" value="GjpA"/>
    <property type="match status" value="1"/>
</dbReference>
<feature type="compositionally biased region" description="Basic and acidic residues" evidence="1">
    <location>
        <begin position="420"/>
        <end position="430"/>
    </location>
</feature>
<feature type="region of interest" description="Disordered" evidence="1">
    <location>
        <begin position="384"/>
        <end position="430"/>
    </location>
</feature>
<evidence type="ECO:0000256" key="2">
    <source>
        <dbReference type="SAM" id="SignalP"/>
    </source>
</evidence>
<dbReference type="Proteomes" id="UP000254945">
    <property type="component" value="Unassembled WGS sequence"/>
</dbReference>
<proteinExistence type="predicted"/>
<accession>A0A378W8X3</accession>
<sequence length="430" mass="44308">MQTKLRPHATAGIALVGASLIALTPVTAPSTDVRVASPPVNLSAAIDPITPWQNVFDKAKVNFEALNTLWTTTPAPVLQQVIVNQMGYLNQLPDFETIFAEMQANLDAAMKAATAKDLSTLNALQRLAFQLLPSQIPGGLPPEAKPIVDFLTSYLSGALIGLVGPVVGPALVVGYGIQAIAENLTSEAPDPEAALNTLLNMPAAMADAFLNGGQKLDFTPLLTALDVAMPANTTIGITFGGVLSPGGSLFKSLNMGLGGFKIAGTGVGTIGSLMGMSKVIAKAIGWDGTGNPLDPPAGTTMLRSGGDDPAQVPALKENNAATYSVTLNLNDSRAGTTVGEVGAGETDELAADAPSESKDEAAQSKPRVKRYVAGHRLKKAIESEGEQLKGAVPKLGKHLKRHKAAAATSAAENNPSDNHPSSKDKSESAA</sequence>
<feature type="region of interest" description="Disordered" evidence="1">
    <location>
        <begin position="346"/>
        <end position="369"/>
    </location>
</feature>
<name>A0A378W8X3_9MYCO</name>
<organism evidence="3 4">
    <name type="scientific">Mycolicibacterium senegalense</name>
    <dbReference type="NCBI Taxonomy" id="1796"/>
    <lineage>
        <taxon>Bacteria</taxon>
        <taxon>Bacillati</taxon>
        <taxon>Actinomycetota</taxon>
        <taxon>Actinomycetes</taxon>
        <taxon>Mycobacteriales</taxon>
        <taxon>Mycobacteriaceae</taxon>
        <taxon>Mycolicibacterium</taxon>
    </lineage>
</organism>
<feature type="chain" id="PRO_5016954603" evidence="2">
    <location>
        <begin position="29"/>
        <end position="430"/>
    </location>
</feature>
<protein>
    <submittedName>
        <fullName evidence="3">PE-PGRS family protein</fullName>
    </submittedName>
</protein>
<dbReference type="EMBL" id="UGQQ01000002">
    <property type="protein sequence ID" value="SUA29229.1"/>
    <property type="molecule type" value="Genomic_DNA"/>
</dbReference>
<feature type="signal peptide" evidence="2">
    <location>
        <begin position="1"/>
        <end position="28"/>
    </location>
</feature>
<evidence type="ECO:0000313" key="4">
    <source>
        <dbReference type="Proteomes" id="UP000254945"/>
    </source>
</evidence>
<keyword evidence="2" id="KW-0732">Signal</keyword>
<evidence type="ECO:0000256" key="1">
    <source>
        <dbReference type="SAM" id="MobiDB-lite"/>
    </source>
</evidence>
<feature type="compositionally biased region" description="Basic residues" evidence="1">
    <location>
        <begin position="395"/>
        <end position="404"/>
    </location>
</feature>
<dbReference type="AlphaFoldDB" id="A0A378W8X3"/>
<reference evidence="3 4" key="1">
    <citation type="submission" date="2018-06" db="EMBL/GenBank/DDBJ databases">
        <authorList>
            <consortium name="Pathogen Informatics"/>
            <person name="Doyle S."/>
        </authorList>
    </citation>
    <scope>NUCLEOTIDE SEQUENCE [LARGE SCALE GENOMIC DNA]</scope>
    <source>
        <strain evidence="3 4">NCTC4524</strain>
    </source>
</reference>
<evidence type="ECO:0000313" key="3">
    <source>
        <dbReference type="EMBL" id="SUA29229.1"/>
    </source>
</evidence>
<gene>
    <name evidence="3" type="ORF">NCTC4524_05215</name>
</gene>
<dbReference type="InterPro" id="IPR049934">
    <property type="entry name" value="GjpA-like"/>
</dbReference>